<protein>
    <submittedName>
        <fullName evidence="1">Putative ovule protein</fullName>
    </submittedName>
</protein>
<evidence type="ECO:0000313" key="1">
    <source>
        <dbReference type="EMBL" id="JAP15391.1"/>
    </source>
</evidence>
<accession>A0A0V0H4U7</accession>
<dbReference type="EMBL" id="GEDG01025234">
    <property type="protein sequence ID" value="JAP15391.1"/>
    <property type="molecule type" value="Transcribed_RNA"/>
</dbReference>
<organism evidence="1">
    <name type="scientific">Solanum chacoense</name>
    <name type="common">Chaco potato</name>
    <dbReference type="NCBI Taxonomy" id="4108"/>
    <lineage>
        <taxon>Eukaryota</taxon>
        <taxon>Viridiplantae</taxon>
        <taxon>Streptophyta</taxon>
        <taxon>Embryophyta</taxon>
        <taxon>Tracheophyta</taxon>
        <taxon>Spermatophyta</taxon>
        <taxon>Magnoliopsida</taxon>
        <taxon>eudicotyledons</taxon>
        <taxon>Gunneridae</taxon>
        <taxon>Pentapetalae</taxon>
        <taxon>asterids</taxon>
        <taxon>lamiids</taxon>
        <taxon>Solanales</taxon>
        <taxon>Solanaceae</taxon>
        <taxon>Solanoideae</taxon>
        <taxon>Solaneae</taxon>
        <taxon>Solanum</taxon>
    </lineage>
</organism>
<proteinExistence type="predicted"/>
<sequence length="115" mass="13682">MNNLVMILHKATKANIRHLTDTNNKNLLDAFQWNTLLHLQKTELLKYELVRHLKLISLWIWFSIIHWRRCKVLRSVVSFKQFSLMFSVLGIQLLKSFSNTKFSHLTCSSEFSFTE</sequence>
<dbReference type="AlphaFoldDB" id="A0A0V0H4U7"/>
<reference evidence="1" key="1">
    <citation type="submission" date="2015-12" db="EMBL/GenBank/DDBJ databases">
        <title>Gene expression during late stages of embryo sac development: a critical building block for successful pollen-pistil interactions.</title>
        <authorList>
            <person name="Liu Y."/>
            <person name="Joly V."/>
            <person name="Sabar M."/>
            <person name="Matton D.P."/>
        </authorList>
    </citation>
    <scope>NUCLEOTIDE SEQUENCE</scope>
</reference>
<name>A0A0V0H4U7_SOLCH</name>